<dbReference type="RefSeq" id="WP_172970472.1">
    <property type="nucleotide sequence ID" value="NZ_BHVP01000008.1"/>
</dbReference>
<evidence type="ECO:0000313" key="2">
    <source>
        <dbReference type="EMBL" id="GCA73934.1"/>
    </source>
</evidence>
<name>A0A5A5RBK2_MICAE</name>
<proteinExistence type="predicted"/>
<feature type="compositionally biased region" description="Low complexity" evidence="1">
    <location>
        <begin position="1"/>
        <end position="21"/>
    </location>
</feature>
<reference evidence="2 3" key="1">
    <citation type="submission" date="2018-09" db="EMBL/GenBank/DDBJ databases">
        <title>Evolutionary history of phycoerythrin pigmentation in the water bloom-forming cyanobacterium Microcystis aeruginosa.</title>
        <authorList>
            <person name="Tanabe Y."/>
            <person name="Tanabe Y."/>
            <person name="Yamaguchi H."/>
        </authorList>
    </citation>
    <scope>NUCLEOTIDE SEQUENCE [LARGE SCALE GENOMIC DNA]</scope>
    <source>
        <strain evidence="2 3">NIES-2520</strain>
    </source>
</reference>
<dbReference type="Proteomes" id="UP000324917">
    <property type="component" value="Unassembled WGS sequence"/>
</dbReference>
<comment type="caution">
    <text evidence="2">The sequence shown here is derived from an EMBL/GenBank/DDBJ whole genome shotgun (WGS) entry which is preliminary data.</text>
</comment>
<dbReference type="EMBL" id="BHVP01000008">
    <property type="protein sequence ID" value="GCA73934.1"/>
    <property type="molecule type" value="Genomic_DNA"/>
</dbReference>
<evidence type="ECO:0000256" key="1">
    <source>
        <dbReference type="SAM" id="MobiDB-lite"/>
    </source>
</evidence>
<protein>
    <submittedName>
        <fullName evidence="2">Uncharacterized protein</fullName>
    </submittedName>
</protein>
<dbReference type="AlphaFoldDB" id="A0A5A5RBK2"/>
<feature type="region of interest" description="Disordered" evidence="1">
    <location>
        <begin position="1"/>
        <end position="37"/>
    </location>
</feature>
<organism evidence="2 3">
    <name type="scientific">Microcystis aeruginosa NIES-2520</name>
    <dbReference type="NCBI Taxonomy" id="2303982"/>
    <lineage>
        <taxon>Bacteria</taxon>
        <taxon>Bacillati</taxon>
        <taxon>Cyanobacteriota</taxon>
        <taxon>Cyanophyceae</taxon>
        <taxon>Oscillatoriophycideae</taxon>
        <taxon>Chroococcales</taxon>
        <taxon>Microcystaceae</taxon>
        <taxon>Microcystis</taxon>
    </lineage>
</organism>
<gene>
    <name evidence="2" type="ORF">MiTe_00754</name>
</gene>
<sequence>MEHTTDNNQNQQKTDNQQEKTATGKKPVLKIDPNKTIPYIQEGAKPKMNNFRLF</sequence>
<evidence type="ECO:0000313" key="3">
    <source>
        <dbReference type="Proteomes" id="UP000324917"/>
    </source>
</evidence>
<accession>A0A5A5RBK2</accession>